<gene>
    <name evidence="6" type="primary">minC</name>
    <name evidence="8" type="ORF">HNP71_002417</name>
</gene>
<feature type="domain" description="Septum formation inhibitor MinC C-terminal" evidence="7">
    <location>
        <begin position="139"/>
        <end position="238"/>
    </location>
</feature>
<dbReference type="NCBIfam" id="TIGR01222">
    <property type="entry name" value="minC"/>
    <property type="match status" value="1"/>
</dbReference>
<comment type="function">
    <text evidence="5 6">Cell division inhibitor that blocks the formation of polar Z ring septums. Rapidly oscillates between the poles of the cell to destabilize FtsZ filaments that have formed before they mature into polar Z rings. Prevents FtsZ polymerization.</text>
</comment>
<evidence type="ECO:0000256" key="6">
    <source>
        <dbReference type="HAMAP-Rule" id="MF_00267"/>
    </source>
</evidence>
<dbReference type="InterPro" id="IPR036145">
    <property type="entry name" value="MinC_C_sf"/>
</dbReference>
<proteinExistence type="inferred from homology"/>
<dbReference type="Proteomes" id="UP000553706">
    <property type="component" value="Unassembled WGS sequence"/>
</dbReference>
<evidence type="ECO:0000313" key="8">
    <source>
        <dbReference type="EMBL" id="MBB5374147.1"/>
    </source>
</evidence>
<evidence type="ECO:0000259" key="7">
    <source>
        <dbReference type="Pfam" id="PF03775"/>
    </source>
</evidence>
<comment type="caution">
    <text evidence="8">The sequence shown here is derived from an EMBL/GenBank/DDBJ whole genome shotgun (WGS) entry which is preliminary data.</text>
</comment>
<comment type="similarity">
    <text evidence="1 6">Belongs to the MinC family.</text>
</comment>
<dbReference type="InterPro" id="IPR016098">
    <property type="entry name" value="CAP/MinC_C"/>
</dbReference>
<comment type="subunit">
    <text evidence="6">Interacts with MinD and FtsZ.</text>
</comment>
<reference evidence="8 9" key="1">
    <citation type="submission" date="2020-08" db="EMBL/GenBank/DDBJ databases">
        <title>Genomic Encyclopedia of Type Strains, Phase IV (KMG-IV): sequencing the most valuable type-strain genomes for metagenomic binning, comparative biology and taxonomic classification.</title>
        <authorList>
            <person name="Goeker M."/>
        </authorList>
    </citation>
    <scope>NUCLEOTIDE SEQUENCE [LARGE SCALE GENOMIC DNA]</scope>
    <source>
        <strain evidence="8 9">DSM 27026</strain>
    </source>
</reference>
<protein>
    <recommendedName>
        <fullName evidence="6">Probable septum site-determining protein MinC</fullName>
    </recommendedName>
</protein>
<dbReference type="GO" id="GO:0000902">
    <property type="term" value="P:cell morphogenesis"/>
    <property type="evidence" value="ECO:0007669"/>
    <property type="project" value="InterPro"/>
</dbReference>
<keyword evidence="4 6" id="KW-0131">Cell cycle</keyword>
<dbReference type="AlphaFoldDB" id="A0A840VGW7"/>
<dbReference type="GO" id="GO:0000917">
    <property type="term" value="P:division septum assembly"/>
    <property type="evidence" value="ECO:0007669"/>
    <property type="project" value="UniProtKB-KW"/>
</dbReference>
<organism evidence="8 9">
    <name type="scientific">Acidocella aromatica</name>
    <dbReference type="NCBI Taxonomy" id="1303579"/>
    <lineage>
        <taxon>Bacteria</taxon>
        <taxon>Pseudomonadati</taxon>
        <taxon>Pseudomonadota</taxon>
        <taxon>Alphaproteobacteria</taxon>
        <taxon>Acetobacterales</taxon>
        <taxon>Acidocellaceae</taxon>
        <taxon>Acidocella</taxon>
    </lineage>
</organism>
<dbReference type="Gene3D" id="2.160.20.70">
    <property type="match status" value="1"/>
</dbReference>
<sequence length="242" mass="25662">MPVNAAAPALPQLRIRGRSFMCLILAPEPPLEAWFTALDEQLRRAASYFVNKPIVINLAVAQEAGGKLDEIVSALEARGLYIIAVEGLSADELTGTRWAGLPDLRQKPQDREDVGGKLIEIPDDPLPAPSVPAVTSLLIDRPVRSGQSIIFEDGDVTIIGPVSSGAEVIAGGSIHIYGALRGRAIAGLRAGANARIFCHKFGAELVAIDGVYDTPESWSEAFNNRAAQVRLEGGVLNIAPLA</sequence>
<name>A0A840VGW7_9PROT</name>
<evidence type="ECO:0000256" key="4">
    <source>
        <dbReference type="ARBA" id="ARBA00023306"/>
    </source>
</evidence>
<keyword evidence="3 6" id="KW-0717">Septation</keyword>
<dbReference type="Gene3D" id="3.30.70.260">
    <property type="match status" value="1"/>
</dbReference>
<keyword evidence="9" id="KW-1185">Reference proteome</keyword>
<evidence type="ECO:0000313" key="9">
    <source>
        <dbReference type="Proteomes" id="UP000553706"/>
    </source>
</evidence>
<dbReference type="RefSeq" id="WP_221246844.1">
    <property type="nucleotide sequence ID" value="NZ_JACHFJ010000012.1"/>
</dbReference>
<evidence type="ECO:0000256" key="1">
    <source>
        <dbReference type="ARBA" id="ARBA00006291"/>
    </source>
</evidence>
<keyword evidence="2 6" id="KW-0132">Cell division</keyword>
<dbReference type="HAMAP" id="MF_00267">
    <property type="entry name" value="MinC"/>
    <property type="match status" value="1"/>
</dbReference>
<accession>A0A840VGW7</accession>
<dbReference type="Pfam" id="PF03775">
    <property type="entry name" value="MinC_C"/>
    <property type="match status" value="1"/>
</dbReference>
<evidence type="ECO:0000256" key="3">
    <source>
        <dbReference type="ARBA" id="ARBA00023210"/>
    </source>
</evidence>
<dbReference type="GO" id="GO:1901891">
    <property type="term" value="P:regulation of cell septum assembly"/>
    <property type="evidence" value="ECO:0007669"/>
    <property type="project" value="InterPro"/>
</dbReference>
<evidence type="ECO:0000256" key="5">
    <source>
        <dbReference type="ARBA" id="ARBA00025606"/>
    </source>
</evidence>
<dbReference type="InterPro" id="IPR005526">
    <property type="entry name" value="Septum_form_inhib_MinC_C"/>
</dbReference>
<dbReference type="EMBL" id="JACHFJ010000012">
    <property type="protein sequence ID" value="MBB5374147.1"/>
    <property type="molecule type" value="Genomic_DNA"/>
</dbReference>
<dbReference type="PANTHER" id="PTHR34108:SF1">
    <property type="entry name" value="SEPTUM SITE-DETERMINING PROTEIN MINC"/>
    <property type="match status" value="1"/>
</dbReference>
<dbReference type="PANTHER" id="PTHR34108">
    <property type="entry name" value="SEPTUM SITE-DETERMINING PROTEIN MINC"/>
    <property type="match status" value="1"/>
</dbReference>
<evidence type="ECO:0000256" key="2">
    <source>
        <dbReference type="ARBA" id="ARBA00022618"/>
    </source>
</evidence>
<dbReference type="SUPFAM" id="SSF63848">
    <property type="entry name" value="Cell-division inhibitor MinC, C-terminal domain"/>
    <property type="match status" value="1"/>
</dbReference>
<dbReference type="InterPro" id="IPR013033">
    <property type="entry name" value="MinC"/>
</dbReference>